<feature type="transmembrane region" description="Helical" evidence="2">
    <location>
        <begin position="45"/>
        <end position="67"/>
    </location>
</feature>
<dbReference type="EMBL" id="SMJW01000149">
    <property type="protein sequence ID" value="TDC12022.1"/>
    <property type="molecule type" value="Genomic_DNA"/>
</dbReference>
<feature type="region of interest" description="Disordered" evidence="1">
    <location>
        <begin position="11"/>
        <end position="41"/>
    </location>
</feature>
<organism evidence="3 4">
    <name type="scientific">Actinomadura bangladeshensis</name>
    <dbReference type="NCBI Taxonomy" id="453573"/>
    <lineage>
        <taxon>Bacteria</taxon>
        <taxon>Bacillati</taxon>
        <taxon>Actinomycetota</taxon>
        <taxon>Actinomycetes</taxon>
        <taxon>Streptosporangiales</taxon>
        <taxon>Thermomonosporaceae</taxon>
        <taxon>Actinomadura</taxon>
    </lineage>
</organism>
<evidence type="ECO:0000313" key="4">
    <source>
        <dbReference type="Proteomes" id="UP000295431"/>
    </source>
</evidence>
<keyword evidence="2" id="KW-0472">Membrane</keyword>
<sequence length="237" mass="25533">MARLIGMVSADETSGASGNVQSSGTQATEDGPPEAGGGKDPGRPVLVSVISLAGVLLAAIIALMGVWASAQMARDATASQQKNQITEERKRLAMDKRLEIYTKFSEEISRCHAKIVDIADNPAKGRVAKRDRDAAWEPTTICPGFQRQFTQMGIFASEPAWQIATRVRLTLVLLRSEANSAPSDELDCTGAKVLHCTEQARALYQEELELLNVMCRDLAPVPRSSCFAHASPAPPRS</sequence>
<name>A0A4R4NX20_9ACTN</name>
<dbReference type="AlphaFoldDB" id="A0A4R4NX20"/>
<proteinExistence type="predicted"/>
<gene>
    <name evidence="3" type="ORF">E1284_25580</name>
</gene>
<evidence type="ECO:0000256" key="2">
    <source>
        <dbReference type="SAM" id="Phobius"/>
    </source>
</evidence>
<reference evidence="3 4" key="1">
    <citation type="submission" date="2019-03" db="EMBL/GenBank/DDBJ databases">
        <title>Draft genome sequences of novel Actinobacteria.</title>
        <authorList>
            <person name="Sahin N."/>
            <person name="Ay H."/>
            <person name="Saygin H."/>
        </authorList>
    </citation>
    <scope>NUCLEOTIDE SEQUENCE [LARGE SCALE GENOMIC DNA]</scope>
    <source>
        <strain evidence="3 4">DSM 45347</strain>
    </source>
</reference>
<protein>
    <submittedName>
        <fullName evidence="3">Uncharacterized protein</fullName>
    </submittedName>
</protein>
<dbReference type="Proteomes" id="UP000295431">
    <property type="component" value="Unassembled WGS sequence"/>
</dbReference>
<accession>A0A4R4NX20</accession>
<comment type="caution">
    <text evidence="3">The sequence shown here is derived from an EMBL/GenBank/DDBJ whole genome shotgun (WGS) entry which is preliminary data.</text>
</comment>
<dbReference type="RefSeq" id="WP_131942686.1">
    <property type="nucleotide sequence ID" value="NZ_BAAAMX010000071.1"/>
</dbReference>
<keyword evidence="2" id="KW-0812">Transmembrane</keyword>
<feature type="compositionally biased region" description="Polar residues" evidence="1">
    <location>
        <begin position="11"/>
        <end position="28"/>
    </location>
</feature>
<keyword evidence="4" id="KW-1185">Reference proteome</keyword>
<evidence type="ECO:0000313" key="3">
    <source>
        <dbReference type="EMBL" id="TDC12022.1"/>
    </source>
</evidence>
<evidence type="ECO:0000256" key="1">
    <source>
        <dbReference type="SAM" id="MobiDB-lite"/>
    </source>
</evidence>
<keyword evidence="2" id="KW-1133">Transmembrane helix</keyword>